<reference evidence="2" key="1">
    <citation type="journal article" date="2020" name="Fungal Divers.">
        <title>Resolving the Mortierellaceae phylogeny through synthesis of multi-gene phylogenetics and phylogenomics.</title>
        <authorList>
            <person name="Vandepol N."/>
            <person name="Liber J."/>
            <person name="Desiro A."/>
            <person name="Na H."/>
            <person name="Kennedy M."/>
            <person name="Barry K."/>
            <person name="Grigoriev I.V."/>
            <person name="Miller A.N."/>
            <person name="O'Donnell K."/>
            <person name="Stajich J.E."/>
            <person name="Bonito G."/>
        </authorList>
    </citation>
    <scope>NUCLEOTIDE SEQUENCE</scope>
    <source>
        <strain evidence="2">NVP1</strain>
    </source>
</reference>
<gene>
    <name evidence="2" type="ORF">BG006_005399</name>
</gene>
<comment type="caution">
    <text evidence="2">The sequence shown here is derived from an EMBL/GenBank/DDBJ whole genome shotgun (WGS) entry which is preliminary data.</text>
</comment>
<organism evidence="2 3">
    <name type="scientific">Podila minutissima</name>
    <dbReference type="NCBI Taxonomy" id="64525"/>
    <lineage>
        <taxon>Eukaryota</taxon>
        <taxon>Fungi</taxon>
        <taxon>Fungi incertae sedis</taxon>
        <taxon>Mucoromycota</taxon>
        <taxon>Mortierellomycotina</taxon>
        <taxon>Mortierellomycetes</taxon>
        <taxon>Mortierellales</taxon>
        <taxon>Mortierellaceae</taxon>
        <taxon>Podila</taxon>
    </lineage>
</organism>
<evidence type="ECO:0000313" key="2">
    <source>
        <dbReference type="EMBL" id="KAF9308569.1"/>
    </source>
</evidence>
<evidence type="ECO:0000256" key="1">
    <source>
        <dbReference type="SAM" id="MobiDB-lite"/>
    </source>
</evidence>
<feature type="region of interest" description="Disordered" evidence="1">
    <location>
        <begin position="16"/>
        <end position="52"/>
    </location>
</feature>
<keyword evidence="3" id="KW-1185">Reference proteome</keyword>
<accession>A0A9P5VFZ3</accession>
<dbReference type="EMBL" id="JAAAUY010003022">
    <property type="protein sequence ID" value="KAF9308569.1"/>
    <property type="molecule type" value="Genomic_DNA"/>
</dbReference>
<protein>
    <submittedName>
        <fullName evidence="2">Uncharacterized protein</fullName>
    </submittedName>
</protein>
<feature type="non-terminal residue" evidence="2">
    <location>
        <position position="96"/>
    </location>
</feature>
<evidence type="ECO:0000313" key="3">
    <source>
        <dbReference type="Proteomes" id="UP000696485"/>
    </source>
</evidence>
<dbReference type="Proteomes" id="UP000696485">
    <property type="component" value="Unassembled WGS sequence"/>
</dbReference>
<dbReference type="AlphaFoldDB" id="A0A9P5VFZ3"/>
<feature type="compositionally biased region" description="Basic and acidic residues" evidence="1">
    <location>
        <begin position="32"/>
        <end position="43"/>
    </location>
</feature>
<name>A0A9P5VFZ3_9FUNG</name>
<sequence>MMLDLYGSVNFGDSELSVEELLGHSDEEEEEARSNTESYREELLPSTGTEGEGQYHGLMEWFLEGHWEQWPQARTPEPLGQGLITVQKLQESLNEA</sequence>
<proteinExistence type="predicted"/>